<name>A0A1J8QXS4_9AGAM</name>
<organism evidence="1 2">
    <name type="scientific">Rhizopogon vesiculosus</name>
    <dbReference type="NCBI Taxonomy" id="180088"/>
    <lineage>
        <taxon>Eukaryota</taxon>
        <taxon>Fungi</taxon>
        <taxon>Dikarya</taxon>
        <taxon>Basidiomycota</taxon>
        <taxon>Agaricomycotina</taxon>
        <taxon>Agaricomycetes</taxon>
        <taxon>Agaricomycetidae</taxon>
        <taxon>Boletales</taxon>
        <taxon>Suillineae</taxon>
        <taxon>Rhizopogonaceae</taxon>
        <taxon>Rhizopogon</taxon>
    </lineage>
</organism>
<proteinExistence type="predicted"/>
<comment type="caution">
    <text evidence="1">The sequence shown here is derived from an EMBL/GenBank/DDBJ whole genome shotgun (WGS) entry which is preliminary data.</text>
</comment>
<dbReference type="EMBL" id="LVVM01001563">
    <property type="protein sequence ID" value="OJA18288.1"/>
    <property type="molecule type" value="Genomic_DNA"/>
</dbReference>
<evidence type="ECO:0000313" key="1">
    <source>
        <dbReference type="EMBL" id="OJA18288.1"/>
    </source>
</evidence>
<protein>
    <submittedName>
        <fullName evidence="1">Uncharacterized protein</fullName>
    </submittedName>
</protein>
<dbReference type="Proteomes" id="UP000183567">
    <property type="component" value="Unassembled WGS sequence"/>
</dbReference>
<accession>A0A1J8QXS4</accession>
<reference evidence="1 2" key="1">
    <citation type="submission" date="2016-03" db="EMBL/GenBank/DDBJ databases">
        <title>Comparative genomics of the ectomycorrhizal sister species Rhizopogon vinicolor and Rhizopogon vesiculosus (Basidiomycota: Boletales) reveals a divergence of the mating type B locus.</title>
        <authorList>
            <person name="Mujic A.B."/>
            <person name="Kuo A."/>
            <person name="Tritt A."/>
            <person name="Lipzen A."/>
            <person name="Chen C."/>
            <person name="Johnson J."/>
            <person name="Sharma A."/>
            <person name="Barry K."/>
            <person name="Grigoriev I.V."/>
            <person name="Spatafora J.W."/>
        </authorList>
    </citation>
    <scope>NUCLEOTIDE SEQUENCE [LARGE SCALE GENOMIC DNA]</scope>
    <source>
        <strain evidence="1 2">AM-OR11-056</strain>
    </source>
</reference>
<evidence type="ECO:0000313" key="2">
    <source>
        <dbReference type="Proteomes" id="UP000183567"/>
    </source>
</evidence>
<dbReference type="AlphaFoldDB" id="A0A1J8QXS4"/>
<dbReference type="OrthoDB" id="3022198at2759"/>
<gene>
    <name evidence="1" type="ORF">AZE42_05881</name>
</gene>
<keyword evidence="2" id="KW-1185">Reference proteome</keyword>
<sequence length="124" mass="13933">MHLGEQLRERIATWRFQERKTVAEIDRLAGCREIHLPDVLVGPTPNQQDLAFISSLLDANPSLFLDEIQERLVETGMLKSPFNYILTQLEGRELSEDAYDDNVAVMTCGSTINKSNTATDLAPN</sequence>